<reference evidence="1 2" key="1">
    <citation type="journal article" date="2019" name="Emerg. Microbes Infect.">
        <title>Comprehensive subspecies identification of 175 nontuberculous mycobacteria species based on 7547 genomic profiles.</title>
        <authorList>
            <person name="Matsumoto Y."/>
            <person name="Kinjo T."/>
            <person name="Motooka D."/>
            <person name="Nabeya D."/>
            <person name="Jung N."/>
            <person name="Uechi K."/>
            <person name="Horii T."/>
            <person name="Iida T."/>
            <person name="Fujita J."/>
            <person name="Nakamura S."/>
        </authorList>
    </citation>
    <scope>NUCLEOTIDE SEQUENCE [LARGE SCALE GENOMIC DNA]</scope>
    <source>
        <strain evidence="1 2">JCM 30725</strain>
    </source>
</reference>
<sequence length="197" mass="21904">MVTSDDIVRVLKEARAPLSVTEIANALSGEVRECDAILWQDPHRFVWQPGHKWTLGGTKSRVERTQLADIPDARSSPMSATAPRELRALTLSSGTVLAVNRRPLDSDAFFTVRSAGNTITVTLNSAHELFVELPMPFEDKQDRSPYKDLCEILLGAWALYEDSLPGGSIRRATEDARLLWGRRVVEMLREANDDSTG</sequence>
<accession>A0A7I9YS95</accession>
<evidence type="ECO:0000313" key="1">
    <source>
        <dbReference type="EMBL" id="GFG91417.1"/>
    </source>
</evidence>
<dbReference type="Proteomes" id="UP000465360">
    <property type="component" value="Unassembled WGS sequence"/>
</dbReference>
<dbReference type="EMBL" id="BLKZ01000001">
    <property type="protein sequence ID" value="GFG91417.1"/>
    <property type="molecule type" value="Genomic_DNA"/>
</dbReference>
<protein>
    <submittedName>
        <fullName evidence="1">Uncharacterized protein</fullName>
    </submittedName>
</protein>
<proteinExistence type="predicted"/>
<comment type="caution">
    <text evidence="1">The sequence shown here is derived from an EMBL/GenBank/DDBJ whole genome shotgun (WGS) entry which is preliminary data.</text>
</comment>
<name>A0A7I9YS95_MYCBU</name>
<gene>
    <name evidence="1" type="ORF">MBOU_34590</name>
</gene>
<keyword evidence="2" id="KW-1185">Reference proteome</keyword>
<organism evidence="1 2">
    <name type="scientific">Mycobacterium bourgelatii</name>
    <dbReference type="NCBI Taxonomy" id="1273442"/>
    <lineage>
        <taxon>Bacteria</taxon>
        <taxon>Bacillati</taxon>
        <taxon>Actinomycetota</taxon>
        <taxon>Actinomycetes</taxon>
        <taxon>Mycobacteriales</taxon>
        <taxon>Mycobacteriaceae</taxon>
        <taxon>Mycobacterium</taxon>
    </lineage>
</organism>
<dbReference type="AlphaFoldDB" id="A0A7I9YS95"/>
<evidence type="ECO:0000313" key="2">
    <source>
        <dbReference type="Proteomes" id="UP000465360"/>
    </source>
</evidence>